<organism evidence="2 3">
    <name type="scientific">Hemibagrus wyckioides</name>
    <dbReference type="NCBI Taxonomy" id="337641"/>
    <lineage>
        <taxon>Eukaryota</taxon>
        <taxon>Metazoa</taxon>
        <taxon>Chordata</taxon>
        <taxon>Craniata</taxon>
        <taxon>Vertebrata</taxon>
        <taxon>Euteleostomi</taxon>
        <taxon>Actinopterygii</taxon>
        <taxon>Neopterygii</taxon>
        <taxon>Teleostei</taxon>
        <taxon>Ostariophysi</taxon>
        <taxon>Siluriformes</taxon>
        <taxon>Bagridae</taxon>
        <taxon>Hemibagrus</taxon>
    </lineage>
</organism>
<proteinExistence type="predicted"/>
<dbReference type="AlphaFoldDB" id="A0A9D3P0R8"/>
<keyword evidence="3" id="KW-1185">Reference proteome</keyword>
<feature type="compositionally biased region" description="Low complexity" evidence="1">
    <location>
        <begin position="90"/>
        <end position="129"/>
    </location>
</feature>
<evidence type="ECO:0000256" key="1">
    <source>
        <dbReference type="SAM" id="MobiDB-lite"/>
    </source>
</evidence>
<name>A0A9D3P0R8_9TELE</name>
<evidence type="ECO:0000313" key="3">
    <source>
        <dbReference type="Proteomes" id="UP000824219"/>
    </source>
</evidence>
<feature type="region of interest" description="Disordered" evidence="1">
    <location>
        <begin position="38"/>
        <end position="74"/>
    </location>
</feature>
<sequence>MDVSFAMSSGIPRVAVSSRVPVSVIPMPAVPPVSVCISGSGHGSEPMSDHHASERSGRRRSRYLPGARGSRGRDSSLAMCRFVVVSSSNAATSTSVSSKASPASPTTTTSSGPPYSSPAPTYASEATPTRQNVMAQRQQEQHAEGDSMLASNPRLRLDPALPTRPRQPPPSGTRVPGRRVQRHDAEDLKRTSSQSQKPQSSKPLNASRCSVTLKNVQIVPGDRCSISMKILALGLGESRDSIGRTCGEGGRNSSAGTRRAHQGHED</sequence>
<evidence type="ECO:0000313" key="2">
    <source>
        <dbReference type="EMBL" id="KAG7332034.1"/>
    </source>
</evidence>
<feature type="compositionally biased region" description="Basic and acidic residues" evidence="1">
    <location>
        <begin position="47"/>
        <end position="56"/>
    </location>
</feature>
<dbReference type="EMBL" id="JAHKSW010000005">
    <property type="protein sequence ID" value="KAG7332034.1"/>
    <property type="molecule type" value="Genomic_DNA"/>
</dbReference>
<dbReference type="Proteomes" id="UP000824219">
    <property type="component" value="Linkage Group LG05"/>
</dbReference>
<feature type="region of interest" description="Disordered" evidence="1">
    <location>
        <begin position="237"/>
        <end position="266"/>
    </location>
</feature>
<accession>A0A9D3P0R8</accession>
<comment type="caution">
    <text evidence="2">The sequence shown here is derived from an EMBL/GenBank/DDBJ whole genome shotgun (WGS) entry which is preliminary data.</text>
</comment>
<feature type="compositionally biased region" description="Low complexity" evidence="1">
    <location>
        <begin position="192"/>
        <end position="203"/>
    </location>
</feature>
<protein>
    <submittedName>
        <fullName evidence="2">Uncharacterized protein</fullName>
    </submittedName>
</protein>
<reference evidence="2 3" key="1">
    <citation type="submission" date="2021-06" db="EMBL/GenBank/DDBJ databases">
        <title>Chromosome-level genome assembly of the red-tail catfish (Hemibagrus wyckioides).</title>
        <authorList>
            <person name="Shao F."/>
        </authorList>
    </citation>
    <scope>NUCLEOTIDE SEQUENCE [LARGE SCALE GENOMIC DNA]</scope>
    <source>
        <strain evidence="2">EC202008001</strain>
        <tissue evidence="2">Blood</tissue>
    </source>
</reference>
<feature type="region of interest" description="Disordered" evidence="1">
    <location>
        <begin position="90"/>
        <end position="206"/>
    </location>
</feature>
<gene>
    <name evidence="2" type="ORF">KOW79_003868</name>
</gene>